<dbReference type="Pfam" id="PF13561">
    <property type="entry name" value="adh_short_C2"/>
    <property type="match status" value="1"/>
</dbReference>
<dbReference type="PRINTS" id="PR00081">
    <property type="entry name" value="GDHRDH"/>
</dbReference>
<dbReference type="InterPro" id="IPR020904">
    <property type="entry name" value="Sc_DH/Rdtase_CS"/>
</dbReference>
<evidence type="ECO:0000256" key="1">
    <source>
        <dbReference type="ARBA" id="ARBA00006484"/>
    </source>
</evidence>
<dbReference type="PROSITE" id="PS00061">
    <property type="entry name" value="ADH_SHORT"/>
    <property type="match status" value="1"/>
</dbReference>
<dbReference type="SUPFAM" id="SSF51735">
    <property type="entry name" value="NAD(P)-binding Rossmann-fold domains"/>
    <property type="match status" value="1"/>
</dbReference>
<evidence type="ECO:0000313" key="3">
    <source>
        <dbReference type="Proteomes" id="UP000198866"/>
    </source>
</evidence>
<dbReference type="OrthoDB" id="9806974at2"/>
<dbReference type="NCBIfam" id="NF009466">
    <property type="entry name" value="PRK12826.1-2"/>
    <property type="match status" value="1"/>
</dbReference>
<dbReference type="PRINTS" id="PR00080">
    <property type="entry name" value="SDRFAMILY"/>
</dbReference>
<sequence length="280" mass="28985">MTVTQMLQPRAGLRVLVTGGASGIGLVIARAFADAGARVHVCDASRETIDALATVEANRGASGGESGGKSGNAGAITATLADVSDRDAVERVFADVHAQLGGLDVLVNNAGIAGPTGGVDQIDPDEWDNTIDVNLNAQFYFARRAVPLLRDAPDGGAIIALSSVAGRLGYAYRTPYSATKWAIVGLTKSLAIELGPAGIRVNTIQPGIVKGPRIERVIAARAQQLGLSYDEMEKQYLEKISLRRMTTPEEVAATALFLCSPGGSGISGQAISVCGNVEVL</sequence>
<evidence type="ECO:0000313" key="2">
    <source>
        <dbReference type="EMBL" id="SEJ32846.1"/>
    </source>
</evidence>
<dbReference type="PANTHER" id="PTHR42760">
    <property type="entry name" value="SHORT-CHAIN DEHYDROGENASES/REDUCTASES FAMILY MEMBER"/>
    <property type="match status" value="1"/>
</dbReference>
<dbReference type="STRING" id="667676.SAMN05192539_1009113"/>
<protein>
    <submittedName>
        <fullName evidence="2">NAD(P)-dependent dehydrogenase, short-chain alcohol dehydrogenase family</fullName>
    </submittedName>
</protein>
<dbReference type="EMBL" id="FNYE01000009">
    <property type="protein sequence ID" value="SEJ32846.1"/>
    <property type="molecule type" value="Genomic_DNA"/>
</dbReference>
<keyword evidence="3" id="KW-1185">Reference proteome</keyword>
<dbReference type="AlphaFoldDB" id="A0A1H6XXE3"/>
<dbReference type="FunFam" id="3.40.50.720:FF:000084">
    <property type="entry name" value="Short-chain dehydrogenase reductase"/>
    <property type="match status" value="1"/>
</dbReference>
<dbReference type="GO" id="GO:0016616">
    <property type="term" value="F:oxidoreductase activity, acting on the CH-OH group of donors, NAD or NADP as acceptor"/>
    <property type="evidence" value="ECO:0007669"/>
    <property type="project" value="TreeGrafter"/>
</dbReference>
<gene>
    <name evidence="2" type="ORF">SAMN05192539_1009113</name>
</gene>
<comment type="similarity">
    <text evidence="1">Belongs to the short-chain dehydrogenases/reductases (SDR) family.</text>
</comment>
<reference evidence="3" key="1">
    <citation type="submission" date="2016-10" db="EMBL/GenBank/DDBJ databases">
        <authorList>
            <person name="Varghese N."/>
            <person name="Submissions S."/>
        </authorList>
    </citation>
    <scope>NUCLEOTIDE SEQUENCE [LARGE SCALE GENOMIC DNA]</scope>
    <source>
        <strain evidence="3">LMG 26031</strain>
    </source>
</reference>
<accession>A0A1H6XXE3</accession>
<name>A0A1H6XXE3_9BURK</name>
<dbReference type="InterPro" id="IPR002347">
    <property type="entry name" value="SDR_fam"/>
</dbReference>
<proteinExistence type="inferred from homology"/>
<dbReference type="InterPro" id="IPR036291">
    <property type="entry name" value="NAD(P)-bd_dom_sf"/>
</dbReference>
<dbReference type="Proteomes" id="UP000198866">
    <property type="component" value="Unassembled WGS sequence"/>
</dbReference>
<organism evidence="2 3">
    <name type="scientific">Paraburkholderia diazotrophica</name>
    <dbReference type="NCBI Taxonomy" id="667676"/>
    <lineage>
        <taxon>Bacteria</taxon>
        <taxon>Pseudomonadati</taxon>
        <taxon>Pseudomonadota</taxon>
        <taxon>Betaproteobacteria</taxon>
        <taxon>Burkholderiales</taxon>
        <taxon>Burkholderiaceae</taxon>
        <taxon>Paraburkholderia</taxon>
    </lineage>
</organism>
<dbReference type="Gene3D" id="3.40.50.720">
    <property type="entry name" value="NAD(P)-binding Rossmann-like Domain"/>
    <property type="match status" value="1"/>
</dbReference>
<dbReference type="CDD" id="cd05233">
    <property type="entry name" value="SDR_c"/>
    <property type="match status" value="1"/>
</dbReference>
<dbReference type="RefSeq" id="WP_090865926.1">
    <property type="nucleotide sequence ID" value="NZ_FNYE01000009.1"/>
</dbReference>